<dbReference type="SMART" id="SM01232">
    <property type="entry name" value="H2TH"/>
    <property type="match status" value="1"/>
</dbReference>
<evidence type="ECO:0000256" key="1">
    <source>
        <dbReference type="ARBA" id="ARBA00001668"/>
    </source>
</evidence>
<dbReference type="FunFam" id="1.10.8.50:FF:000003">
    <property type="entry name" value="Formamidopyrimidine-DNA glycosylase"/>
    <property type="match status" value="1"/>
</dbReference>
<dbReference type="GO" id="GO:0140078">
    <property type="term" value="F:class I DNA-(apurinic or apyrimidinic site) endonuclease activity"/>
    <property type="evidence" value="ECO:0007669"/>
    <property type="project" value="UniProtKB-EC"/>
</dbReference>
<dbReference type="PROSITE" id="PS51068">
    <property type="entry name" value="FPG_CAT"/>
    <property type="match status" value="1"/>
</dbReference>
<keyword evidence="12 19" id="KW-0456">Lyase</keyword>
<dbReference type="SUPFAM" id="SSF81624">
    <property type="entry name" value="N-terminal domain of MutM-like DNA repair proteins"/>
    <property type="match status" value="1"/>
</dbReference>
<dbReference type="InterPro" id="IPR035937">
    <property type="entry name" value="FPG_N"/>
</dbReference>
<keyword evidence="14" id="KW-0326">Glycosidase</keyword>
<dbReference type="SMART" id="SM00898">
    <property type="entry name" value="Fapy_DNA_glyco"/>
    <property type="match status" value="1"/>
</dbReference>
<dbReference type="PROSITE" id="PS51066">
    <property type="entry name" value="ZF_FPG_2"/>
    <property type="match status" value="1"/>
</dbReference>
<dbReference type="InterPro" id="IPR010979">
    <property type="entry name" value="Ribosomal_uS13-like_H2TH"/>
</dbReference>
<dbReference type="SUPFAM" id="SSF46946">
    <property type="entry name" value="S13-like H2TH domain"/>
    <property type="match status" value="1"/>
</dbReference>
<keyword evidence="10" id="KW-0238">DNA-binding</keyword>
<evidence type="ECO:0000256" key="11">
    <source>
        <dbReference type="ARBA" id="ARBA00023204"/>
    </source>
</evidence>
<evidence type="ECO:0000256" key="6">
    <source>
        <dbReference type="ARBA" id="ARBA00022763"/>
    </source>
</evidence>
<evidence type="ECO:0000259" key="18">
    <source>
        <dbReference type="PROSITE" id="PS51068"/>
    </source>
</evidence>
<evidence type="ECO:0000256" key="7">
    <source>
        <dbReference type="ARBA" id="ARBA00022771"/>
    </source>
</evidence>
<dbReference type="InterPro" id="IPR012319">
    <property type="entry name" value="FPG_cat"/>
</dbReference>
<keyword evidence="6" id="KW-0227">DNA damage</keyword>
<dbReference type="Pfam" id="PF06831">
    <property type="entry name" value="H2TH"/>
    <property type="match status" value="1"/>
</dbReference>
<keyword evidence="7 16" id="KW-0863">Zinc-finger</keyword>
<evidence type="ECO:0000256" key="14">
    <source>
        <dbReference type="ARBA" id="ARBA00023295"/>
    </source>
</evidence>
<keyword evidence="13" id="KW-0511">Multifunctional enzyme</keyword>
<dbReference type="GO" id="GO:0006284">
    <property type="term" value="P:base-excision repair"/>
    <property type="evidence" value="ECO:0007669"/>
    <property type="project" value="InterPro"/>
</dbReference>
<comment type="catalytic activity">
    <reaction evidence="15">
        <text>2'-deoxyribonucleotide-(2'-deoxyribose 5'-phosphate)-2'-deoxyribonucleotide-DNA = a 3'-end 2'-deoxyribonucleotide-(2,3-dehydro-2,3-deoxyribose 5'-phosphate)-DNA + a 5'-end 5'-phospho-2'-deoxyribonucleoside-DNA + H(+)</text>
        <dbReference type="Rhea" id="RHEA:66592"/>
        <dbReference type="Rhea" id="RHEA-COMP:13180"/>
        <dbReference type="Rhea" id="RHEA-COMP:16897"/>
        <dbReference type="Rhea" id="RHEA-COMP:17067"/>
        <dbReference type="ChEBI" id="CHEBI:15378"/>
        <dbReference type="ChEBI" id="CHEBI:136412"/>
        <dbReference type="ChEBI" id="CHEBI:157695"/>
        <dbReference type="ChEBI" id="CHEBI:167181"/>
        <dbReference type="EC" id="4.2.99.18"/>
    </reaction>
</comment>
<evidence type="ECO:0000313" key="20">
    <source>
        <dbReference type="Proteomes" id="UP000291483"/>
    </source>
</evidence>
<dbReference type="GO" id="GO:0006979">
    <property type="term" value="P:response to oxidative stress"/>
    <property type="evidence" value="ECO:0007669"/>
    <property type="project" value="UniProtKB-ARBA"/>
</dbReference>
<keyword evidence="9" id="KW-0862">Zinc</keyword>
<dbReference type="OrthoDB" id="9800855at2"/>
<comment type="similarity">
    <text evidence="3">Belongs to the FPG family.</text>
</comment>
<organism evidence="19 20">
    <name type="scientific">Microterricola gilva</name>
    <dbReference type="NCBI Taxonomy" id="393267"/>
    <lineage>
        <taxon>Bacteria</taxon>
        <taxon>Bacillati</taxon>
        <taxon>Actinomycetota</taxon>
        <taxon>Actinomycetes</taxon>
        <taxon>Micrococcales</taxon>
        <taxon>Microbacteriaceae</taxon>
        <taxon>Microterricola</taxon>
    </lineage>
</organism>
<evidence type="ECO:0000256" key="8">
    <source>
        <dbReference type="ARBA" id="ARBA00022801"/>
    </source>
</evidence>
<evidence type="ECO:0000256" key="9">
    <source>
        <dbReference type="ARBA" id="ARBA00022833"/>
    </source>
</evidence>
<dbReference type="InterPro" id="IPR015886">
    <property type="entry name" value="H2TH_FPG"/>
</dbReference>
<dbReference type="Proteomes" id="UP000291483">
    <property type="component" value="Unassembled WGS sequence"/>
</dbReference>
<dbReference type="GO" id="GO:0034039">
    <property type="term" value="F:8-oxo-7,8-dihydroguanine DNA N-glycosylase activity"/>
    <property type="evidence" value="ECO:0007669"/>
    <property type="project" value="TreeGrafter"/>
</dbReference>
<dbReference type="PANTHER" id="PTHR22993">
    <property type="entry name" value="FORMAMIDOPYRIMIDINE-DNA GLYCOSYLASE"/>
    <property type="match status" value="1"/>
</dbReference>
<dbReference type="PROSITE" id="PS01242">
    <property type="entry name" value="ZF_FPG_1"/>
    <property type="match status" value="1"/>
</dbReference>
<gene>
    <name evidence="19" type="ORF">EV379_1052</name>
</gene>
<dbReference type="AlphaFoldDB" id="A0A4Q8ALH9"/>
<evidence type="ECO:0000313" key="19">
    <source>
        <dbReference type="EMBL" id="RZU64745.1"/>
    </source>
</evidence>
<evidence type="ECO:0000256" key="5">
    <source>
        <dbReference type="ARBA" id="ARBA00022723"/>
    </source>
</evidence>
<proteinExistence type="inferred from homology"/>
<keyword evidence="20" id="KW-1185">Reference proteome</keyword>
<dbReference type="CDD" id="cd08966">
    <property type="entry name" value="EcFpg-like_N"/>
    <property type="match status" value="1"/>
</dbReference>
<evidence type="ECO:0000259" key="17">
    <source>
        <dbReference type="PROSITE" id="PS51066"/>
    </source>
</evidence>
<dbReference type="RefSeq" id="WP_130505193.1">
    <property type="nucleotide sequence ID" value="NZ_SHLC01000001.1"/>
</dbReference>
<evidence type="ECO:0000256" key="10">
    <source>
        <dbReference type="ARBA" id="ARBA00023125"/>
    </source>
</evidence>
<evidence type="ECO:0000256" key="16">
    <source>
        <dbReference type="PROSITE-ProRule" id="PRU00391"/>
    </source>
</evidence>
<dbReference type="InterPro" id="IPR015887">
    <property type="entry name" value="DNA_glyclase_Znf_dom_DNA_BS"/>
</dbReference>
<dbReference type="InterPro" id="IPR020629">
    <property type="entry name" value="FPG_Glyclase"/>
</dbReference>
<dbReference type="EMBL" id="SHLC01000001">
    <property type="protein sequence ID" value="RZU64745.1"/>
    <property type="molecule type" value="Genomic_DNA"/>
</dbReference>
<dbReference type="NCBIfam" id="NF002211">
    <property type="entry name" value="PRK01103.1"/>
    <property type="match status" value="1"/>
</dbReference>
<accession>A0A4Q8ALH9</accession>
<feature type="domain" description="Formamidopyrimidine-DNA glycosylase catalytic" evidence="18">
    <location>
        <begin position="2"/>
        <end position="121"/>
    </location>
</feature>
<comment type="catalytic activity">
    <reaction evidence="1">
        <text>Hydrolysis of DNA containing ring-opened 7-methylguanine residues, releasing 2,6-diamino-4-hydroxy-5-(N-methyl)formamidopyrimidine.</text>
        <dbReference type="EC" id="3.2.2.23"/>
    </reaction>
</comment>
<evidence type="ECO:0000256" key="12">
    <source>
        <dbReference type="ARBA" id="ARBA00023239"/>
    </source>
</evidence>
<feature type="domain" description="FPG-type" evidence="17">
    <location>
        <begin position="268"/>
        <end position="302"/>
    </location>
</feature>
<name>A0A4Q8ALH9_9MICO</name>
<keyword evidence="8" id="KW-0378">Hydrolase</keyword>
<keyword evidence="11" id="KW-0234">DNA repair</keyword>
<evidence type="ECO:0000256" key="13">
    <source>
        <dbReference type="ARBA" id="ARBA00023268"/>
    </source>
</evidence>
<dbReference type="GO" id="GO:0003684">
    <property type="term" value="F:damaged DNA binding"/>
    <property type="evidence" value="ECO:0007669"/>
    <property type="project" value="InterPro"/>
</dbReference>
<dbReference type="Pfam" id="PF01149">
    <property type="entry name" value="Fapy_DNA_glyco"/>
    <property type="match status" value="1"/>
</dbReference>
<dbReference type="Pfam" id="PF06827">
    <property type="entry name" value="zf-FPG_IleRS"/>
    <property type="match status" value="1"/>
</dbReference>
<dbReference type="Gene3D" id="1.10.8.50">
    <property type="match status" value="1"/>
</dbReference>
<dbReference type="InterPro" id="IPR000214">
    <property type="entry name" value="Znf_DNA_glyclase/AP_lyase"/>
</dbReference>
<keyword evidence="5" id="KW-0479">Metal-binding</keyword>
<evidence type="ECO:0000256" key="4">
    <source>
        <dbReference type="ARBA" id="ARBA00011245"/>
    </source>
</evidence>
<dbReference type="SUPFAM" id="SSF57716">
    <property type="entry name" value="Glucocorticoid receptor-like (DNA-binding domain)"/>
    <property type="match status" value="1"/>
</dbReference>
<dbReference type="GO" id="GO:0008270">
    <property type="term" value="F:zinc ion binding"/>
    <property type="evidence" value="ECO:0007669"/>
    <property type="project" value="UniProtKB-KW"/>
</dbReference>
<dbReference type="NCBIfam" id="TIGR00577">
    <property type="entry name" value="fpg"/>
    <property type="match status" value="1"/>
</dbReference>
<evidence type="ECO:0000256" key="15">
    <source>
        <dbReference type="ARBA" id="ARBA00044632"/>
    </source>
</evidence>
<sequence length="304" mass="33154">MPELPEVEVVRAGLAPAVTGAVVRGVEVFDERSLKRHNAASGSFEALLLEQRMLAAVRRGKFLWLPLGSGRALVTHLGMSGQVLLRSPGFEESGLLRIRLAIEHPEHGEFWVNFVDQRIFGSIAVDTVVPTADGRAAGFAGRAATGDEPWLAGIPSQVAHIARDPLDPAFSDAAFFAALARKNTGIKRALLDQGLISGIGNIYVDEALWAARVHYEQPAASLSMQKKRVLLAEIRRVLDKALAEGGTSFDAQYVNVNGQSGYFAHHLTAYGQQGKPCLRCGTTMKREQFMNRGSHFCPRCQRLR</sequence>
<evidence type="ECO:0000256" key="3">
    <source>
        <dbReference type="ARBA" id="ARBA00009409"/>
    </source>
</evidence>
<comment type="cofactor">
    <cofactor evidence="2">
        <name>Zn(2+)</name>
        <dbReference type="ChEBI" id="CHEBI:29105"/>
    </cofactor>
</comment>
<dbReference type="PANTHER" id="PTHR22993:SF9">
    <property type="entry name" value="FORMAMIDOPYRIMIDINE-DNA GLYCOSYLASE"/>
    <property type="match status" value="1"/>
</dbReference>
<dbReference type="Gene3D" id="3.20.190.10">
    <property type="entry name" value="MutM-like, N-terminal"/>
    <property type="match status" value="1"/>
</dbReference>
<protein>
    <submittedName>
        <fullName evidence="19">DNA-(Apurinic or apyrimidinic site) lyase</fullName>
    </submittedName>
</protein>
<comment type="subunit">
    <text evidence="4">Monomer.</text>
</comment>
<dbReference type="GO" id="GO:0003690">
    <property type="term" value="F:double-stranded DNA binding"/>
    <property type="evidence" value="ECO:0007669"/>
    <property type="project" value="UniProtKB-ARBA"/>
</dbReference>
<dbReference type="InterPro" id="IPR010663">
    <property type="entry name" value="Znf_FPG/IleRS"/>
</dbReference>
<evidence type="ECO:0000256" key="2">
    <source>
        <dbReference type="ARBA" id="ARBA00001947"/>
    </source>
</evidence>
<reference evidence="19 20" key="1">
    <citation type="submission" date="2019-02" db="EMBL/GenBank/DDBJ databases">
        <title>Sequencing the genomes of 1000 actinobacteria strains.</title>
        <authorList>
            <person name="Klenk H.-P."/>
        </authorList>
    </citation>
    <scope>NUCLEOTIDE SEQUENCE [LARGE SCALE GENOMIC DNA]</scope>
    <source>
        <strain evidence="19 20">DSM 18319</strain>
    </source>
</reference>
<comment type="caution">
    <text evidence="19">The sequence shown here is derived from an EMBL/GenBank/DDBJ whole genome shotgun (WGS) entry which is preliminary data.</text>
</comment>